<proteinExistence type="predicted"/>
<name>A0A8D7FA08_MUSAM</name>
<accession>A0A8D7FA08</accession>
<evidence type="ECO:0000313" key="1">
    <source>
        <dbReference type="EMBL" id="CAG1845864.1"/>
    </source>
</evidence>
<organism evidence="1">
    <name type="scientific">Musa acuminata subsp. malaccensis</name>
    <name type="common">Wild banana</name>
    <name type="synonym">Musa malaccensis</name>
    <dbReference type="NCBI Taxonomy" id="214687"/>
    <lineage>
        <taxon>Eukaryota</taxon>
        <taxon>Viridiplantae</taxon>
        <taxon>Streptophyta</taxon>
        <taxon>Embryophyta</taxon>
        <taxon>Tracheophyta</taxon>
        <taxon>Spermatophyta</taxon>
        <taxon>Magnoliopsida</taxon>
        <taxon>Liliopsida</taxon>
        <taxon>Zingiberales</taxon>
        <taxon>Musaceae</taxon>
        <taxon>Musa</taxon>
    </lineage>
</organism>
<reference evidence="1" key="1">
    <citation type="submission" date="2021-03" db="EMBL/GenBank/DDBJ databases">
        <authorList>
            <consortium name="Genoscope - CEA"/>
            <person name="William W."/>
        </authorList>
    </citation>
    <scope>NUCLEOTIDE SEQUENCE</scope>
    <source>
        <strain evidence="1">Doubled-haploid Pahang</strain>
    </source>
</reference>
<dbReference type="EMBL" id="HG996471">
    <property type="protein sequence ID" value="CAG1845864.1"/>
    <property type="molecule type" value="Genomic_DNA"/>
</dbReference>
<gene>
    <name evidence="1" type="ORF">GSMUA_156590.1</name>
</gene>
<dbReference type="AlphaFoldDB" id="A0A8D7FA08"/>
<sequence>MDGIDRAIFYVEHRRKRRGEMNRGSEHLRSWKRRKGWCKGEERGRGLG</sequence>
<protein>
    <submittedName>
        <fullName evidence="1">(wild Malaysian banana) hypothetical protein</fullName>
    </submittedName>
</protein>